<evidence type="ECO:0000256" key="1">
    <source>
        <dbReference type="SAM" id="MobiDB-lite"/>
    </source>
</evidence>
<feature type="compositionally biased region" description="Basic and acidic residues" evidence="1">
    <location>
        <begin position="48"/>
        <end position="60"/>
    </location>
</feature>
<dbReference type="Proteomes" id="UP001549119">
    <property type="component" value="Unassembled WGS sequence"/>
</dbReference>
<keyword evidence="3" id="KW-1185">Reference proteome</keyword>
<accession>A0ABV2NQJ7</accession>
<name>A0ABV2NQJ7_9HYPH</name>
<comment type="caution">
    <text evidence="2">The sequence shown here is derived from an EMBL/GenBank/DDBJ whole genome shotgun (WGS) entry which is preliminary data.</text>
</comment>
<dbReference type="RefSeq" id="WP_012318890.1">
    <property type="nucleotide sequence ID" value="NZ_BJXP01000057.1"/>
</dbReference>
<evidence type="ECO:0000313" key="3">
    <source>
        <dbReference type="Proteomes" id="UP001549119"/>
    </source>
</evidence>
<evidence type="ECO:0000313" key="2">
    <source>
        <dbReference type="EMBL" id="MET3868799.1"/>
    </source>
</evidence>
<dbReference type="GeneID" id="6137940"/>
<feature type="region of interest" description="Disordered" evidence="1">
    <location>
        <begin position="1"/>
        <end position="60"/>
    </location>
</feature>
<organism evidence="2 3">
    <name type="scientific">Methylobacterium radiotolerans</name>
    <dbReference type="NCBI Taxonomy" id="31998"/>
    <lineage>
        <taxon>Bacteria</taxon>
        <taxon>Pseudomonadati</taxon>
        <taxon>Pseudomonadota</taxon>
        <taxon>Alphaproteobacteria</taxon>
        <taxon>Hyphomicrobiales</taxon>
        <taxon>Methylobacteriaceae</taxon>
        <taxon>Methylobacterium</taxon>
    </lineage>
</organism>
<dbReference type="EMBL" id="JBEPNW010000002">
    <property type="protein sequence ID" value="MET3868799.1"/>
    <property type="molecule type" value="Genomic_DNA"/>
</dbReference>
<protein>
    <submittedName>
        <fullName evidence="2">Uncharacterized protein</fullName>
    </submittedName>
</protein>
<sequence>MTRAGETATPTRPATDPVEAGEVPTERGDRAATVPTDDPEVGLAQKGSGEEAVVRRETEI</sequence>
<reference evidence="2 3" key="1">
    <citation type="submission" date="2024-06" db="EMBL/GenBank/DDBJ databases">
        <title>Genomics of switchgrass bacterial isolates.</title>
        <authorList>
            <person name="Shade A."/>
        </authorList>
    </citation>
    <scope>NUCLEOTIDE SEQUENCE [LARGE SCALE GENOMIC DNA]</scope>
    <source>
        <strain evidence="2 3">PvP084</strain>
    </source>
</reference>
<gene>
    <name evidence="2" type="ORF">ABIC20_006108</name>
</gene>
<proteinExistence type="predicted"/>